<dbReference type="GO" id="GO:0008270">
    <property type="term" value="F:zinc ion binding"/>
    <property type="evidence" value="ECO:0007669"/>
    <property type="project" value="UniProtKB-KW"/>
</dbReference>
<feature type="domain" description="CHHC U11-48K-type" evidence="4">
    <location>
        <begin position="1"/>
        <end position="28"/>
    </location>
</feature>
<keyword evidence="3" id="KW-0862">Zinc</keyword>
<dbReference type="PANTHER" id="PTHR21402">
    <property type="entry name" value="GAMETOCYTE SPECIFIC FACTOR 1-RELATED"/>
    <property type="match status" value="1"/>
</dbReference>
<dbReference type="InterPro" id="IPR036236">
    <property type="entry name" value="Znf_C2H2_sf"/>
</dbReference>
<evidence type="ECO:0000256" key="2">
    <source>
        <dbReference type="ARBA" id="ARBA00022771"/>
    </source>
</evidence>
<proteinExistence type="predicted"/>
<reference evidence="5" key="1">
    <citation type="journal article" date="2024" name="Gigascience">
        <title>Chromosome-level genome of the poultry shaft louse Menopon gallinae provides insight into the host-switching and adaptive evolution of parasitic lice.</title>
        <authorList>
            <person name="Xu Y."/>
            <person name="Ma L."/>
            <person name="Liu S."/>
            <person name="Liang Y."/>
            <person name="Liu Q."/>
            <person name="He Z."/>
            <person name="Tian L."/>
            <person name="Duan Y."/>
            <person name="Cai W."/>
            <person name="Li H."/>
            <person name="Song F."/>
        </authorList>
    </citation>
    <scope>NUCLEOTIDE SEQUENCE</scope>
    <source>
        <strain evidence="5">Cailab_2023a</strain>
    </source>
</reference>
<keyword evidence="2" id="KW-0863">Zinc-finger</keyword>
<dbReference type="PANTHER" id="PTHR21402:SF5">
    <property type="entry name" value="GAMETOCYTE SPECIFIC FACTOR 1"/>
    <property type="match status" value="1"/>
</dbReference>
<dbReference type="AlphaFoldDB" id="A0AAW2HE12"/>
<dbReference type="Pfam" id="PF05253">
    <property type="entry name" value="zf-U11-48K"/>
    <property type="match status" value="2"/>
</dbReference>
<evidence type="ECO:0000313" key="5">
    <source>
        <dbReference type="EMBL" id="KAL0267994.1"/>
    </source>
</evidence>
<dbReference type="SUPFAM" id="SSF57667">
    <property type="entry name" value="beta-beta-alpha zinc fingers"/>
    <property type="match status" value="1"/>
</dbReference>
<gene>
    <name evidence="5" type="ORF">PYX00_010096</name>
</gene>
<evidence type="ECO:0000256" key="3">
    <source>
        <dbReference type="ARBA" id="ARBA00022833"/>
    </source>
</evidence>
<protein>
    <recommendedName>
        <fullName evidence="4">CHHC U11-48K-type domain-containing protein</fullName>
    </recommendedName>
</protein>
<name>A0AAW2HE12_9NEOP</name>
<evidence type="ECO:0000259" key="4">
    <source>
        <dbReference type="PROSITE" id="PS51800"/>
    </source>
</evidence>
<organism evidence="5">
    <name type="scientific">Menopon gallinae</name>
    <name type="common">poultry shaft louse</name>
    <dbReference type="NCBI Taxonomy" id="328185"/>
    <lineage>
        <taxon>Eukaryota</taxon>
        <taxon>Metazoa</taxon>
        <taxon>Ecdysozoa</taxon>
        <taxon>Arthropoda</taxon>
        <taxon>Hexapoda</taxon>
        <taxon>Insecta</taxon>
        <taxon>Pterygota</taxon>
        <taxon>Neoptera</taxon>
        <taxon>Paraneoptera</taxon>
        <taxon>Psocodea</taxon>
        <taxon>Troctomorpha</taxon>
        <taxon>Phthiraptera</taxon>
        <taxon>Amblycera</taxon>
        <taxon>Menoponidae</taxon>
        <taxon>Menopon</taxon>
    </lineage>
</organism>
<sequence length="53" mass="6086">MVQCPYNSYHIILKSRFSAHLCKCRRQYSGSDFTVCPFNATHNVLAPELQVNP</sequence>
<dbReference type="InterPro" id="IPR051591">
    <property type="entry name" value="UPF0224_FAM112_RNA_Proc"/>
</dbReference>
<evidence type="ECO:0000256" key="1">
    <source>
        <dbReference type="ARBA" id="ARBA00022723"/>
    </source>
</evidence>
<dbReference type="PROSITE" id="PS51800">
    <property type="entry name" value="ZF_CHHC_U11_48K"/>
    <property type="match status" value="1"/>
</dbReference>
<dbReference type="InterPro" id="IPR022776">
    <property type="entry name" value="TRM13/UPF0224_CHHC_Znf_dom"/>
</dbReference>
<comment type="caution">
    <text evidence="5">The sequence shown here is derived from an EMBL/GenBank/DDBJ whole genome shotgun (WGS) entry which is preliminary data.</text>
</comment>
<dbReference type="EMBL" id="JARGDH010000005">
    <property type="protein sequence ID" value="KAL0267994.1"/>
    <property type="molecule type" value="Genomic_DNA"/>
</dbReference>
<keyword evidence="1" id="KW-0479">Metal-binding</keyword>
<accession>A0AAW2HE12</accession>